<feature type="chain" id="PRO_5042259977" evidence="1">
    <location>
        <begin position="24"/>
        <end position="164"/>
    </location>
</feature>
<dbReference type="AlphaFoldDB" id="A0AAD6GKD9"/>
<gene>
    <name evidence="2" type="ORF">N7494_002906</name>
</gene>
<keyword evidence="3" id="KW-1185">Reference proteome</keyword>
<sequence length="164" mass="18383">MFSPRSIALGALSLMFMGSTCSAMQVPESLLLDSVAQSLALPIYTWSANGTHNAKGYTTEKADVADVQGLFEDCENINLNRKLATNFRSDVFGPGVIGFFYKCEKISHDTNMYWFTISSGNRSQIDQLCDPNQKYPIVYDKQHDTWFVDEPFDCTQRTSPSILP</sequence>
<evidence type="ECO:0000313" key="2">
    <source>
        <dbReference type="EMBL" id="KAJ5553528.1"/>
    </source>
</evidence>
<name>A0AAD6GKD9_9EURO</name>
<dbReference type="EMBL" id="JAQIZZ010000002">
    <property type="protein sequence ID" value="KAJ5553528.1"/>
    <property type="molecule type" value="Genomic_DNA"/>
</dbReference>
<evidence type="ECO:0000256" key="1">
    <source>
        <dbReference type="SAM" id="SignalP"/>
    </source>
</evidence>
<proteinExistence type="predicted"/>
<keyword evidence="1" id="KW-0732">Signal</keyword>
<organism evidence="2 3">
    <name type="scientific">Penicillium frequentans</name>
    <dbReference type="NCBI Taxonomy" id="3151616"/>
    <lineage>
        <taxon>Eukaryota</taxon>
        <taxon>Fungi</taxon>
        <taxon>Dikarya</taxon>
        <taxon>Ascomycota</taxon>
        <taxon>Pezizomycotina</taxon>
        <taxon>Eurotiomycetes</taxon>
        <taxon>Eurotiomycetidae</taxon>
        <taxon>Eurotiales</taxon>
        <taxon>Aspergillaceae</taxon>
        <taxon>Penicillium</taxon>
    </lineage>
</organism>
<comment type="caution">
    <text evidence="2">The sequence shown here is derived from an EMBL/GenBank/DDBJ whole genome shotgun (WGS) entry which is preliminary data.</text>
</comment>
<protein>
    <submittedName>
        <fullName evidence="2">Uncharacterized protein</fullName>
    </submittedName>
</protein>
<dbReference type="Proteomes" id="UP001220324">
    <property type="component" value="Unassembled WGS sequence"/>
</dbReference>
<evidence type="ECO:0000313" key="3">
    <source>
        <dbReference type="Proteomes" id="UP001220324"/>
    </source>
</evidence>
<reference evidence="2 3" key="1">
    <citation type="journal article" date="2023" name="IMA Fungus">
        <title>Comparative genomic study of the Penicillium genus elucidates a diverse pangenome and 15 lateral gene transfer events.</title>
        <authorList>
            <person name="Petersen C."/>
            <person name="Sorensen T."/>
            <person name="Nielsen M.R."/>
            <person name="Sondergaard T.E."/>
            <person name="Sorensen J.L."/>
            <person name="Fitzpatrick D.A."/>
            <person name="Frisvad J.C."/>
            <person name="Nielsen K.L."/>
        </authorList>
    </citation>
    <scope>NUCLEOTIDE SEQUENCE [LARGE SCALE GENOMIC DNA]</scope>
    <source>
        <strain evidence="2 3">IBT 35679</strain>
    </source>
</reference>
<feature type="signal peptide" evidence="1">
    <location>
        <begin position="1"/>
        <end position="23"/>
    </location>
</feature>
<accession>A0AAD6GKD9</accession>